<accession>A0A7X9HS30</accession>
<evidence type="ECO:0000259" key="1">
    <source>
        <dbReference type="Pfam" id="PF18903"/>
    </source>
</evidence>
<organism evidence="2 3">
    <name type="scientific">candidate division WWE3 bacterium</name>
    <dbReference type="NCBI Taxonomy" id="2053526"/>
    <lineage>
        <taxon>Bacteria</taxon>
        <taxon>Katanobacteria</taxon>
    </lineage>
</organism>
<sequence length="82" mass="9663">MKKENANKNLYKCADLCLAGVLTLWFPVVNLDNTIPQKVLFCFEDSSELRNILKMFWSDNLQVEPKSYFQSIKLLKSRIYQE</sequence>
<dbReference type="Pfam" id="PF18903">
    <property type="entry name" value="DUF5659"/>
    <property type="match status" value="1"/>
</dbReference>
<dbReference type="AlphaFoldDB" id="A0A7X9HS30"/>
<dbReference type="EMBL" id="JAAZNV010000003">
    <property type="protein sequence ID" value="NMB91233.1"/>
    <property type="molecule type" value="Genomic_DNA"/>
</dbReference>
<evidence type="ECO:0000313" key="2">
    <source>
        <dbReference type="EMBL" id="NMB91233.1"/>
    </source>
</evidence>
<comment type="caution">
    <text evidence="2">The sequence shown here is derived from an EMBL/GenBank/DDBJ whole genome shotgun (WGS) entry which is preliminary data.</text>
</comment>
<dbReference type="Proteomes" id="UP000590542">
    <property type="component" value="Unassembled WGS sequence"/>
</dbReference>
<reference evidence="2 3" key="1">
    <citation type="journal article" date="2020" name="Biotechnol. Biofuels">
        <title>New insights from the biogas microbiome by comprehensive genome-resolved metagenomics of nearly 1600 species originating from multiple anaerobic digesters.</title>
        <authorList>
            <person name="Campanaro S."/>
            <person name="Treu L."/>
            <person name="Rodriguez-R L.M."/>
            <person name="Kovalovszki A."/>
            <person name="Ziels R.M."/>
            <person name="Maus I."/>
            <person name="Zhu X."/>
            <person name="Kougias P.G."/>
            <person name="Basile A."/>
            <person name="Luo G."/>
            <person name="Schluter A."/>
            <person name="Konstantinidis K.T."/>
            <person name="Angelidaki I."/>
        </authorList>
    </citation>
    <scope>NUCLEOTIDE SEQUENCE [LARGE SCALE GENOMIC DNA]</scope>
    <source>
        <strain evidence="2">AS27yjCOA_202</strain>
    </source>
</reference>
<name>A0A7X9HS30_UNCKA</name>
<feature type="domain" description="DUF5659" evidence="1">
    <location>
        <begin position="9"/>
        <end position="80"/>
    </location>
</feature>
<proteinExistence type="predicted"/>
<protein>
    <recommendedName>
        <fullName evidence="1">DUF5659 domain-containing protein</fullName>
    </recommendedName>
</protein>
<dbReference type="InterPro" id="IPR043718">
    <property type="entry name" value="DUF5659"/>
</dbReference>
<gene>
    <name evidence="2" type="ORF">GYA37_00085</name>
</gene>
<evidence type="ECO:0000313" key="3">
    <source>
        <dbReference type="Proteomes" id="UP000590542"/>
    </source>
</evidence>